<evidence type="ECO:0000313" key="4">
    <source>
        <dbReference type="EMBL" id="GAA4460237.1"/>
    </source>
</evidence>
<reference evidence="5" key="1">
    <citation type="journal article" date="2019" name="Int. J. Syst. Evol. Microbiol.">
        <title>The Global Catalogue of Microorganisms (GCM) 10K type strain sequencing project: providing services to taxonomists for standard genome sequencing and annotation.</title>
        <authorList>
            <consortium name="The Broad Institute Genomics Platform"/>
            <consortium name="The Broad Institute Genome Sequencing Center for Infectious Disease"/>
            <person name="Wu L."/>
            <person name="Ma J."/>
        </authorList>
    </citation>
    <scope>NUCLEOTIDE SEQUENCE [LARGE SCALE GENOMIC DNA]</scope>
    <source>
        <strain evidence="5">JCM 32105</strain>
    </source>
</reference>
<evidence type="ECO:0000259" key="3">
    <source>
        <dbReference type="PROSITE" id="PS51352"/>
    </source>
</evidence>
<dbReference type="InterPro" id="IPR036249">
    <property type="entry name" value="Thioredoxin-like_sf"/>
</dbReference>
<evidence type="ECO:0000256" key="2">
    <source>
        <dbReference type="SAM" id="MobiDB-lite"/>
    </source>
</evidence>
<name>A0ABP8N597_9BACT</name>
<dbReference type="PANTHER" id="PTHR15337">
    <property type="entry name" value="ANTERIOR GRADIENT PROTEIN-RELATED"/>
    <property type="match status" value="1"/>
</dbReference>
<feature type="domain" description="Thioredoxin" evidence="3">
    <location>
        <begin position="1"/>
        <end position="144"/>
    </location>
</feature>
<dbReference type="Proteomes" id="UP001500067">
    <property type="component" value="Unassembled WGS sequence"/>
</dbReference>
<protein>
    <recommendedName>
        <fullName evidence="3">Thioredoxin domain-containing protein</fullName>
    </recommendedName>
</protein>
<dbReference type="InterPro" id="IPR051099">
    <property type="entry name" value="AGR/TXD"/>
</dbReference>
<feature type="region of interest" description="Disordered" evidence="2">
    <location>
        <begin position="149"/>
        <end position="175"/>
    </location>
</feature>
<comment type="caution">
    <text evidence="4">The sequence shown here is derived from an EMBL/GenBank/DDBJ whole genome shotgun (WGS) entry which is preliminary data.</text>
</comment>
<keyword evidence="5" id="KW-1185">Reference proteome</keyword>
<accession>A0ABP8N597</accession>
<proteinExistence type="predicted"/>
<sequence length="175" mass="19376">MAQHGDGLEWHTDLMKAHELSKTSHKPIFGFFTGSDWCGWCHKLERDVFAKPAFVKWAKENVILLELDFPRRKQLSQELQQQNNGLQQAFQVQGYPTIWYFSMTQDAASGKMNINAYGTQGYPAGSEAGKEEVTFLNAGNDIIAKAKADMGKGATEAKPAPKVADKPKAKAGSKK</sequence>
<keyword evidence="1" id="KW-0732">Signal</keyword>
<organism evidence="4 5">
    <name type="scientific">Nemorincola caseinilytica</name>
    <dbReference type="NCBI Taxonomy" id="2054315"/>
    <lineage>
        <taxon>Bacteria</taxon>
        <taxon>Pseudomonadati</taxon>
        <taxon>Bacteroidota</taxon>
        <taxon>Chitinophagia</taxon>
        <taxon>Chitinophagales</taxon>
        <taxon>Chitinophagaceae</taxon>
        <taxon>Nemorincola</taxon>
    </lineage>
</organism>
<dbReference type="SUPFAM" id="SSF52833">
    <property type="entry name" value="Thioredoxin-like"/>
    <property type="match status" value="1"/>
</dbReference>
<dbReference type="PROSITE" id="PS51352">
    <property type="entry name" value="THIOREDOXIN_2"/>
    <property type="match status" value="1"/>
</dbReference>
<dbReference type="Pfam" id="PF13899">
    <property type="entry name" value="Thioredoxin_7"/>
    <property type="match status" value="1"/>
</dbReference>
<dbReference type="InterPro" id="IPR013766">
    <property type="entry name" value="Thioredoxin_domain"/>
</dbReference>
<evidence type="ECO:0000256" key="1">
    <source>
        <dbReference type="ARBA" id="ARBA00022729"/>
    </source>
</evidence>
<dbReference type="PANTHER" id="PTHR15337:SF11">
    <property type="entry name" value="THIOREDOXIN DOMAIN-CONTAINING PROTEIN"/>
    <property type="match status" value="1"/>
</dbReference>
<dbReference type="EMBL" id="BAABFA010000004">
    <property type="protein sequence ID" value="GAA4460237.1"/>
    <property type="molecule type" value="Genomic_DNA"/>
</dbReference>
<dbReference type="Gene3D" id="3.40.30.10">
    <property type="entry name" value="Glutaredoxin"/>
    <property type="match status" value="1"/>
</dbReference>
<gene>
    <name evidence="4" type="ORF">GCM10023093_02530</name>
</gene>
<evidence type="ECO:0000313" key="5">
    <source>
        <dbReference type="Proteomes" id="UP001500067"/>
    </source>
</evidence>